<proteinExistence type="predicted"/>
<evidence type="ECO:0000259" key="1">
    <source>
        <dbReference type="PROSITE" id="PS50042"/>
    </source>
</evidence>
<dbReference type="SMART" id="SM00100">
    <property type="entry name" value="cNMP"/>
    <property type="match status" value="1"/>
</dbReference>
<dbReference type="KEGG" id="mbur:EQU24_11040"/>
<dbReference type="Proteomes" id="UP000305881">
    <property type="component" value="Chromosome"/>
</dbReference>
<evidence type="ECO:0000313" key="3">
    <source>
        <dbReference type="Proteomes" id="UP000305881"/>
    </source>
</evidence>
<dbReference type="Gene3D" id="2.60.120.10">
    <property type="entry name" value="Jelly Rolls"/>
    <property type="match status" value="1"/>
</dbReference>
<dbReference type="STRING" id="675511.GCA_000341735_00826"/>
<dbReference type="PROSITE" id="PS50042">
    <property type="entry name" value="CNMP_BINDING_3"/>
    <property type="match status" value="1"/>
</dbReference>
<dbReference type="InterPro" id="IPR014710">
    <property type="entry name" value="RmlC-like_jellyroll"/>
</dbReference>
<feature type="domain" description="Cyclic nucleotide-binding" evidence="1">
    <location>
        <begin position="25"/>
        <end position="102"/>
    </location>
</feature>
<name>A0A4P9UQ78_METBY</name>
<dbReference type="AlphaFoldDB" id="A0A4P9UQ78"/>
<sequence length="157" mass="17998">MNQTLKEILADPEFKEGEAWFRHAFKAQDVLVKEGDIGNTLFVIEKGNLRVTGQVGLEQKKQLQAGFCDLKEGDIFGESCLHEIHRRTATVTAISEGCAWEIVGDKLNAYFEKHPDLGYLFYKKLFVILTERMKSANHRIENLLAWGLRAHDIERHL</sequence>
<accession>A0A4P9UQ78</accession>
<dbReference type="Pfam" id="PF00027">
    <property type="entry name" value="cNMP_binding"/>
    <property type="match status" value="1"/>
</dbReference>
<dbReference type="InterPro" id="IPR018490">
    <property type="entry name" value="cNMP-bd_dom_sf"/>
</dbReference>
<protein>
    <submittedName>
        <fullName evidence="2">Cyclic nucleotide-binding domain-containing protein</fullName>
    </submittedName>
</protein>
<dbReference type="OrthoDB" id="6881322at2"/>
<dbReference type="RefSeq" id="WP_017839450.1">
    <property type="nucleotide sequence ID" value="NZ_CP035467.1"/>
</dbReference>
<gene>
    <name evidence="2" type="ORF">EQU24_11040</name>
</gene>
<dbReference type="CDD" id="cd00038">
    <property type="entry name" value="CAP_ED"/>
    <property type="match status" value="1"/>
</dbReference>
<dbReference type="InterPro" id="IPR000595">
    <property type="entry name" value="cNMP-bd_dom"/>
</dbReference>
<dbReference type="EMBL" id="CP035467">
    <property type="protein sequence ID" value="QCW82713.1"/>
    <property type="molecule type" value="Genomic_DNA"/>
</dbReference>
<keyword evidence="3" id="KW-1185">Reference proteome</keyword>
<dbReference type="InterPro" id="IPR018488">
    <property type="entry name" value="cNMP-bd_CS"/>
</dbReference>
<evidence type="ECO:0000313" key="2">
    <source>
        <dbReference type="EMBL" id="QCW82713.1"/>
    </source>
</evidence>
<organism evidence="2 3">
    <name type="scientific">Methylotuvimicrobium buryatense</name>
    <name type="common">Methylomicrobium buryatense</name>
    <dbReference type="NCBI Taxonomy" id="95641"/>
    <lineage>
        <taxon>Bacteria</taxon>
        <taxon>Pseudomonadati</taxon>
        <taxon>Pseudomonadota</taxon>
        <taxon>Gammaproteobacteria</taxon>
        <taxon>Methylococcales</taxon>
        <taxon>Methylococcaceae</taxon>
        <taxon>Methylotuvimicrobium</taxon>
    </lineage>
</organism>
<dbReference type="PROSITE" id="PS00888">
    <property type="entry name" value="CNMP_BINDING_1"/>
    <property type="match status" value="1"/>
</dbReference>
<reference evidence="3" key="1">
    <citation type="journal article" date="2019" name="J. Bacteriol.">
        <title>A Mutagenic Screen Identifies a TonB-Dependent Receptor Required for the Lanthanide Metal Switch in the Type I Methanotroph 'Methylotuvimicrobium buryatense' 5GB1C.</title>
        <authorList>
            <person name="Groom J.D."/>
            <person name="Ford S.M."/>
            <person name="Pesesky M.W."/>
            <person name="Lidstrom M.E."/>
        </authorList>
    </citation>
    <scope>NUCLEOTIDE SEQUENCE [LARGE SCALE GENOMIC DNA]</scope>
    <source>
        <strain evidence="3">5GB1C</strain>
    </source>
</reference>
<dbReference type="SUPFAM" id="SSF51206">
    <property type="entry name" value="cAMP-binding domain-like"/>
    <property type="match status" value="1"/>
</dbReference>